<dbReference type="PROSITE" id="PS00151">
    <property type="entry name" value="ACYLPHOSPHATASE_2"/>
    <property type="match status" value="1"/>
</dbReference>
<dbReference type="PANTHER" id="PTHR47268">
    <property type="entry name" value="ACYLPHOSPHATASE"/>
    <property type="match status" value="1"/>
</dbReference>
<reference evidence="8 9" key="1">
    <citation type="submission" date="2017-01" db="EMBL/GenBank/DDBJ databases">
        <title>Genome Sequencing of a Marine Spirillum, Oceanospirillum multiglobuliferum ATCC 33336, from Japan.</title>
        <authorList>
            <person name="Carney J.G."/>
            <person name="Trachtenberg A.M."/>
            <person name="Rheaume B.A."/>
            <person name="Linnane J.D."/>
            <person name="Pitts N.L."/>
            <person name="Mykles D.L."/>
            <person name="Maclea K.S."/>
        </authorList>
    </citation>
    <scope>NUCLEOTIDE SEQUENCE [LARGE SCALE GENOMIC DNA]</scope>
    <source>
        <strain evidence="8 9">ATCC 33336</strain>
    </source>
</reference>
<dbReference type="PRINTS" id="PR00112">
    <property type="entry name" value="ACYLPHPHTASE"/>
</dbReference>
<evidence type="ECO:0000256" key="3">
    <source>
        <dbReference type="ARBA" id="ARBA00015991"/>
    </source>
</evidence>
<dbReference type="EMBL" id="MTSM01000034">
    <property type="protein sequence ID" value="OPX54189.1"/>
    <property type="molecule type" value="Genomic_DNA"/>
</dbReference>
<dbReference type="InterPro" id="IPR001792">
    <property type="entry name" value="Acylphosphatase-like_dom"/>
</dbReference>
<dbReference type="InterPro" id="IPR036046">
    <property type="entry name" value="Acylphosphatase-like_dom_sf"/>
</dbReference>
<comment type="catalytic activity">
    <reaction evidence="4 5">
        <text>an acyl phosphate + H2O = a carboxylate + phosphate + H(+)</text>
        <dbReference type="Rhea" id="RHEA:14965"/>
        <dbReference type="ChEBI" id="CHEBI:15377"/>
        <dbReference type="ChEBI" id="CHEBI:15378"/>
        <dbReference type="ChEBI" id="CHEBI:29067"/>
        <dbReference type="ChEBI" id="CHEBI:43474"/>
        <dbReference type="ChEBI" id="CHEBI:59918"/>
        <dbReference type="EC" id="3.6.1.7"/>
    </reaction>
</comment>
<evidence type="ECO:0000256" key="5">
    <source>
        <dbReference type="PROSITE-ProRule" id="PRU00520"/>
    </source>
</evidence>
<evidence type="ECO:0000256" key="1">
    <source>
        <dbReference type="ARBA" id="ARBA00005614"/>
    </source>
</evidence>
<dbReference type="SUPFAM" id="SSF54975">
    <property type="entry name" value="Acylphosphatase/BLUF domain-like"/>
    <property type="match status" value="1"/>
</dbReference>
<dbReference type="AlphaFoldDB" id="A0A1T4SL44"/>
<dbReference type="NCBIfam" id="NF011000">
    <property type="entry name" value="PRK14426.1"/>
    <property type="match status" value="1"/>
</dbReference>
<accession>A0A1T4SL44</accession>
<dbReference type="GO" id="GO:0003998">
    <property type="term" value="F:acylphosphatase activity"/>
    <property type="evidence" value="ECO:0007669"/>
    <property type="project" value="UniProtKB-EC"/>
</dbReference>
<evidence type="ECO:0000313" key="8">
    <source>
        <dbReference type="EMBL" id="OPX54189.1"/>
    </source>
</evidence>
<comment type="caution">
    <text evidence="8">The sequence shown here is derived from an EMBL/GenBank/DDBJ whole genome shotgun (WGS) entry which is preliminary data.</text>
</comment>
<dbReference type="OrthoDB" id="5295388at2"/>
<protein>
    <recommendedName>
        <fullName evidence="3 5">acylphosphatase</fullName>
        <ecNumber evidence="2 5">3.6.1.7</ecNumber>
    </recommendedName>
</protein>
<dbReference type="EC" id="3.6.1.7" evidence="2 5"/>
<evidence type="ECO:0000256" key="4">
    <source>
        <dbReference type="ARBA" id="ARBA00047645"/>
    </source>
</evidence>
<name>A0A1T4SL44_9GAMM</name>
<feature type="active site" evidence="5">
    <location>
        <position position="38"/>
    </location>
</feature>
<keyword evidence="5" id="KW-0378">Hydrolase</keyword>
<organism evidence="8 9">
    <name type="scientific">Oceanospirillum multiglobuliferum</name>
    <dbReference type="NCBI Taxonomy" id="64969"/>
    <lineage>
        <taxon>Bacteria</taxon>
        <taxon>Pseudomonadati</taxon>
        <taxon>Pseudomonadota</taxon>
        <taxon>Gammaproteobacteria</taxon>
        <taxon>Oceanospirillales</taxon>
        <taxon>Oceanospirillaceae</taxon>
        <taxon>Oceanospirillum</taxon>
    </lineage>
</organism>
<comment type="similarity">
    <text evidence="1 6">Belongs to the acylphosphatase family.</text>
</comment>
<gene>
    <name evidence="8" type="ORF">BTE48_15445</name>
</gene>
<dbReference type="Proteomes" id="UP000191418">
    <property type="component" value="Unassembled WGS sequence"/>
</dbReference>
<evidence type="ECO:0000256" key="2">
    <source>
        <dbReference type="ARBA" id="ARBA00012150"/>
    </source>
</evidence>
<dbReference type="RefSeq" id="WP_078746638.1">
    <property type="nucleotide sequence ID" value="NZ_FUXG01000036.1"/>
</dbReference>
<dbReference type="PANTHER" id="PTHR47268:SF4">
    <property type="entry name" value="ACYLPHOSPHATASE"/>
    <property type="match status" value="1"/>
</dbReference>
<dbReference type="InterPro" id="IPR017968">
    <property type="entry name" value="Acylphosphatase_CS"/>
</dbReference>
<dbReference type="STRING" id="64969.SAMN02745127_03142"/>
<dbReference type="Pfam" id="PF00708">
    <property type="entry name" value="Acylphosphatase"/>
    <property type="match status" value="1"/>
</dbReference>
<proteinExistence type="inferred from homology"/>
<evidence type="ECO:0000259" key="7">
    <source>
        <dbReference type="PROSITE" id="PS51160"/>
    </source>
</evidence>
<keyword evidence="9" id="KW-1185">Reference proteome</keyword>
<dbReference type="PROSITE" id="PS51160">
    <property type="entry name" value="ACYLPHOSPHATASE_3"/>
    <property type="match status" value="1"/>
</dbReference>
<sequence>MQSIAKIALVKGRVQGVWYRKNTQQQALKLGLTGWAMNRKDGSVEVYAQGSNDAVDSLMQWLWKGSPLSRVDHVSIEQAEPVDITSFEVR</sequence>
<feature type="active site" evidence="5">
    <location>
        <position position="20"/>
    </location>
</feature>
<evidence type="ECO:0000256" key="6">
    <source>
        <dbReference type="RuleBase" id="RU004168"/>
    </source>
</evidence>
<dbReference type="InterPro" id="IPR020456">
    <property type="entry name" value="Acylphosphatase"/>
</dbReference>
<dbReference type="Gene3D" id="3.30.70.100">
    <property type="match status" value="1"/>
</dbReference>
<feature type="domain" description="Acylphosphatase-like" evidence="7">
    <location>
        <begin position="5"/>
        <end position="90"/>
    </location>
</feature>
<evidence type="ECO:0000313" key="9">
    <source>
        <dbReference type="Proteomes" id="UP000191418"/>
    </source>
</evidence>